<name>A0A379QP64_SALER</name>
<sequence length="63" mass="6995">MTVKMCMVHKYNNHGNRVKMAERIAAVLSGLPTFRLKRLLMSGPIRLAPSGMARLSASLTDPR</sequence>
<evidence type="ECO:0000313" key="1">
    <source>
        <dbReference type="EMBL" id="SUF58314.1"/>
    </source>
</evidence>
<proteinExistence type="predicted"/>
<dbReference type="AlphaFoldDB" id="A0A379QP64"/>
<accession>A0A379QP64</accession>
<dbReference type="EMBL" id="UGWP01000004">
    <property type="protein sequence ID" value="SUF58314.1"/>
    <property type="molecule type" value="Genomic_DNA"/>
</dbReference>
<dbReference type="Proteomes" id="UP000254597">
    <property type="component" value="Unassembled WGS sequence"/>
</dbReference>
<gene>
    <name evidence="1" type="ORF">NCTC10252_03630</name>
</gene>
<reference evidence="1 2" key="1">
    <citation type="submission" date="2018-06" db="EMBL/GenBank/DDBJ databases">
        <authorList>
            <consortium name="Pathogen Informatics"/>
            <person name="Doyle S."/>
        </authorList>
    </citation>
    <scope>NUCLEOTIDE SEQUENCE [LARGE SCALE GENOMIC DNA]</scope>
    <source>
        <strain evidence="1 2">NCTC10252</strain>
    </source>
</reference>
<protein>
    <submittedName>
        <fullName evidence="1">Uncharacterized protein</fullName>
    </submittedName>
</protein>
<evidence type="ECO:0000313" key="2">
    <source>
        <dbReference type="Proteomes" id="UP000254597"/>
    </source>
</evidence>
<organism evidence="1 2">
    <name type="scientific">Salmonella enterica</name>
    <name type="common">Salmonella choleraesuis</name>
    <dbReference type="NCBI Taxonomy" id="28901"/>
    <lineage>
        <taxon>Bacteria</taxon>
        <taxon>Pseudomonadati</taxon>
        <taxon>Pseudomonadota</taxon>
        <taxon>Gammaproteobacteria</taxon>
        <taxon>Enterobacterales</taxon>
        <taxon>Enterobacteriaceae</taxon>
        <taxon>Salmonella</taxon>
    </lineage>
</organism>